<protein>
    <recommendedName>
        <fullName evidence="3">HNH endonuclease</fullName>
    </recommendedName>
</protein>
<evidence type="ECO:0000313" key="1">
    <source>
        <dbReference type="EMBL" id="SEP04291.1"/>
    </source>
</evidence>
<organism evidence="1 2">
    <name type="scientific">Denitrobacterium detoxificans</name>
    <dbReference type="NCBI Taxonomy" id="79604"/>
    <lineage>
        <taxon>Bacteria</taxon>
        <taxon>Bacillati</taxon>
        <taxon>Actinomycetota</taxon>
        <taxon>Coriobacteriia</taxon>
        <taxon>Eggerthellales</taxon>
        <taxon>Eggerthellaceae</taxon>
        <taxon>Denitrobacterium</taxon>
    </lineage>
</organism>
<accession>A0A1H8UMB4</accession>
<sequence length="137" mass="16187">MGRPSPTPDLTRDYDLALADRLARERRERGDDRLFYMRAPWRRLREEILRESHGECHDCRKRGELSTVLDEDVTMVVHHVLPVEDYPGFALSRFWYDTDGKRHAQLIALCNECHEKRHGRAAGCTRDGREPVTEERW</sequence>
<reference evidence="2" key="1">
    <citation type="submission" date="2016-10" db="EMBL/GenBank/DDBJ databases">
        <authorList>
            <person name="Varghese N."/>
        </authorList>
    </citation>
    <scope>NUCLEOTIDE SEQUENCE [LARGE SCALE GENOMIC DNA]</scope>
    <source>
        <strain evidence="2">DSM 21843</strain>
    </source>
</reference>
<proteinExistence type="predicted"/>
<dbReference type="Proteomes" id="UP000182975">
    <property type="component" value="Unassembled WGS sequence"/>
</dbReference>
<gene>
    <name evidence="1" type="ORF">SAMN02910314_02006</name>
</gene>
<evidence type="ECO:0008006" key="3">
    <source>
        <dbReference type="Google" id="ProtNLM"/>
    </source>
</evidence>
<dbReference type="EMBL" id="FOEC01000027">
    <property type="protein sequence ID" value="SEP04291.1"/>
    <property type="molecule type" value="Genomic_DNA"/>
</dbReference>
<dbReference type="RefSeq" id="WP_066660233.1">
    <property type="nucleotide sequence ID" value="NZ_CP011402.1"/>
</dbReference>
<dbReference type="STRING" id="79604.AAY81_00870"/>
<evidence type="ECO:0000313" key="2">
    <source>
        <dbReference type="Proteomes" id="UP000182975"/>
    </source>
</evidence>
<name>A0A1H8UMB4_9ACTN</name>
<keyword evidence="2" id="KW-1185">Reference proteome</keyword>
<dbReference type="AlphaFoldDB" id="A0A1H8UMB4"/>
<dbReference type="OrthoDB" id="9811997at2"/>